<feature type="compositionally biased region" description="Basic and acidic residues" evidence="1">
    <location>
        <begin position="119"/>
        <end position="128"/>
    </location>
</feature>
<dbReference type="Gene3D" id="3.40.220.10">
    <property type="entry name" value="Leucine Aminopeptidase, subunit E, domain 1"/>
    <property type="match status" value="1"/>
</dbReference>
<feature type="domain" description="Macro" evidence="2">
    <location>
        <begin position="135"/>
        <end position="316"/>
    </location>
</feature>
<feature type="compositionally biased region" description="Basic and acidic residues" evidence="1">
    <location>
        <begin position="335"/>
        <end position="368"/>
    </location>
</feature>
<dbReference type="GO" id="GO:0005654">
    <property type="term" value="C:nucleoplasm"/>
    <property type="evidence" value="ECO:0007669"/>
    <property type="project" value="TreeGrafter"/>
</dbReference>
<organism evidence="3">
    <name type="scientific">Callorhinchus milii</name>
    <name type="common">Ghost shark</name>
    <dbReference type="NCBI Taxonomy" id="7868"/>
    <lineage>
        <taxon>Eukaryota</taxon>
        <taxon>Metazoa</taxon>
        <taxon>Chordata</taxon>
        <taxon>Craniata</taxon>
        <taxon>Vertebrata</taxon>
        <taxon>Chondrichthyes</taxon>
        <taxon>Holocephali</taxon>
        <taxon>Chimaeriformes</taxon>
        <taxon>Callorhinchidae</taxon>
        <taxon>Callorhinchus</taxon>
    </lineage>
</organism>
<evidence type="ECO:0000256" key="1">
    <source>
        <dbReference type="SAM" id="MobiDB-lite"/>
    </source>
</evidence>
<dbReference type="GO" id="GO:0140291">
    <property type="term" value="P:peptidyl-glutamate ADP-deribosylation"/>
    <property type="evidence" value="ECO:0007669"/>
    <property type="project" value="TreeGrafter"/>
</dbReference>
<dbReference type="SUPFAM" id="SSF52949">
    <property type="entry name" value="Macro domain-like"/>
    <property type="match status" value="1"/>
</dbReference>
<dbReference type="SMART" id="SM00506">
    <property type="entry name" value="A1pp"/>
    <property type="match status" value="1"/>
</dbReference>
<evidence type="ECO:0000259" key="2">
    <source>
        <dbReference type="PROSITE" id="PS51154"/>
    </source>
</evidence>
<feature type="region of interest" description="Disordered" evidence="1">
    <location>
        <begin position="327"/>
        <end position="457"/>
    </location>
</feature>
<dbReference type="AlphaFoldDB" id="V9KSB1"/>
<evidence type="ECO:0000313" key="3">
    <source>
        <dbReference type="EMBL" id="AFP01262.1"/>
    </source>
</evidence>
<protein>
    <submittedName>
        <fullName evidence="3">MACRO domain-containing 2</fullName>
    </submittedName>
</protein>
<accession>V9KSB1</accession>
<reference evidence="3" key="1">
    <citation type="journal article" date="2014" name="Nature">
        <title>Elephant shark genome provides unique insights into gnathostome evolution.</title>
        <authorList>
            <consortium name="International Elephant Shark Genome Sequencing Consortium"/>
            <person name="Venkatesh B."/>
            <person name="Lee A.P."/>
            <person name="Ravi V."/>
            <person name="Maurya A.K."/>
            <person name="Lian M.M."/>
            <person name="Swann J.B."/>
            <person name="Ohta Y."/>
            <person name="Flajnik M.F."/>
            <person name="Sutoh Y."/>
            <person name="Kasahara M."/>
            <person name="Hoon S."/>
            <person name="Gangu V."/>
            <person name="Roy S.W."/>
            <person name="Irimia M."/>
            <person name="Korzh V."/>
            <person name="Kondrychyn I."/>
            <person name="Lim Z.W."/>
            <person name="Tay B.H."/>
            <person name="Tohari S."/>
            <person name="Kong K.W."/>
            <person name="Ho S."/>
            <person name="Lorente-Galdos B."/>
            <person name="Quilez J."/>
            <person name="Marques-Bonet T."/>
            <person name="Raney B.J."/>
            <person name="Ingham P.W."/>
            <person name="Tay A."/>
            <person name="Hillier L.W."/>
            <person name="Minx P."/>
            <person name="Boehm T."/>
            <person name="Wilson R.K."/>
            <person name="Brenner S."/>
            <person name="Warren W.C."/>
        </authorList>
    </citation>
    <scope>NUCLEOTIDE SEQUENCE</scope>
    <source>
        <tissue evidence="3">Brain</tissue>
    </source>
</reference>
<dbReference type="EMBL" id="JW868744">
    <property type="protein sequence ID" value="AFP01262.1"/>
    <property type="molecule type" value="mRNA"/>
</dbReference>
<dbReference type="GO" id="GO:0042278">
    <property type="term" value="P:purine nucleoside metabolic process"/>
    <property type="evidence" value="ECO:0007669"/>
    <property type="project" value="TreeGrafter"/>
</dbReference>
<feature type="region of interest" description="Disordered" evidence="1">
    <location>
        <begin position="83"/>
        <end position="145"/>
    </location>
</feature>
<dbReference type="InterPro" id="IPR002589">
    <property type="entry name" value="Macro_dom"/>
</dbReference>
<dbReference type="Pfam" id="PF01661">
    <property type="entry name" value="Macro"/>
    <property type="match status" value="1"/>
</dbReference>
<dbReference type="PANTHER" id="PTHR11106">
    <property type="entry name" value="GANGLIOSIDE INDUCED DIFFERENTIATION ASSOCIATED PROTEIN 2-RELATED"/>
    <property type="match status" value="1"/>
</dbReference>
<proteinExistence type="evidence at transcript level"/>
<dbReference type="PANTHER" id="PTHR11106:SF27">
    <property type="entry name" value="MACRO DOMAIN-CONTAINING PROTEIN"/>
    <property type="match status" value="1"/>
</dbReference>
<dbReference type="NCBIfam" id="NF001664">
    <property type="entry name" value="PRK00431.1-6"/>
    <property type="match status" value="1"/>
</dbReference>
<feature type="region of interest" description="Disordered" evidence="1">
    <location>
        <begin position="21"/>
        <end position="56"/>
    </location>
</feature>
<dbReference type="InterPro" id="IPR043472">
    <property type="entry name" value="Macro_dom-like"/>
</dbReference>
<dbReference type="CDD" id="cd02908">
    <property type="entry name" value="Macro_OAADPr_deacetylase"/>
    <property type="match status" value="1"/>
</dbReference>
<dbReference type="GO" id="GO:0006974">
    <property type="term" value="P:DNA damage response"/>
    <property type="evidence" value="ECO:0007669"/>
    <property type="project" value="TreeGrafter"/>
</dbReference>
<sequence length="457" mass="50533">MCSNESLAVGRGRNWGFLKSVRREREGGRGGRSAQFSSTTNAPEMPKEKKSTALDSFEDGLVNLKDISVWREDAKKFHLKQKLEEKEQDEGIDKEEEGDIIQENAKTADKEIQSGGGDAKPKDSPAEHADDDDEEVSDPQNTNLSDKVSLYRGDITKLKIDAIVNAANKSLLGGGGVDGCIHRAAGPKLLSACRQLNGCNTGEAKITPGFDLPTKHVIHTVGPIAKGNCDERLKRQLKSCYDSSLKLLETQDLKSIAFPCISTGIYGFPQDDAAEIAVSTIKEWLFEKRAPVDRIIFCVFLESDHKIYKEKMLQHFPIDEEDLNLQTPPAKKYKNKDLLEKGDDKSKASAEENLDAKTESSPKQREDVMESPLPSESHSDESKSADVCMDSQVDDTPVDSEMHSQPEPQVSEIEMGSSQEEPAGSQKMSDGDENSQTQGEDKEHIPYIDDIEEETEK</sequence>
<name>V9KSB1_CALMI</name>
<dbReference type="PROSITE" id="PS51154">
    <property type="entry name" value="MACRO"/>
    <property type="match status" value="1"/>
</dbReference>
<dbReference type="GO" id="GO:0140293">
    <property type="term" value="F:ADP-ribosylglutamate hydrolase activity"/>
    <property type="evidence" value="ECO:0007669"/>
    <property type="project" value="TreeGrafter"/>
</dbReference>